<dbReference type="AlphaFoldDB" id="A0A1C7NJ08"/>
<dbReference type="EMBL" id="LUGH01000114">
    <property type="protein sequence ID" value="OBZ89093.1"/>
    <property type="molecule type" value="Genomic_DNA"/>
</dbReference>
<evidence type="ECO:0000313" key="2">
    <source>
        <dbReference type="Proteomes" id="UP000093000"/>
    </source>
</evidence>
<accession>A0A1C7NJ08</accession>
<proteinExistence type="predicted"/>
<gene>
    <name evidence="1" type="ORF">A0J61_02853</name>
</gene>
<dbReference type="InParanoid" id="A0A1C7NJ08"/>
<name>A0A1C7NJ08_9FUNG</name>
<organism evidence="1 2">
    <name type="scientific">Choanephora cucurbitarum</name>
    <dbReference type="NCBI Taxonomy" id="101091"/>
    <lineage>
        <taxon>Eukaryota</taxon>
        <taxon>Fungi</taxon>
        <taxon>Fungi incertae sedis</taxon>
        <taxon>Mucoromycota</taxon>
        <taxon>Mucoromycotina</taxon>
        <taxon>Mucoromycetes</taxon>
        <taxon>Mucorales</taxon>
        <taxon>Mucorineae</taxon>
        <taxon>Choanephoraceae</taxon>
        <taxon>Choanephoroideae</taxon>
        <taxon>Choanephora</taxon>
    </lineage>
</organism>
<dbReference type="Proteomes" id="UP000093000">
    <property type="component" value="Unassembled WGS sequence"/>
</dbReference>
<evidence type="ECO:0000313" key="1">
    <source>
        <dbReference type="EMBL" id="OBZ89093.1"/>
    </source>
</evidence>
<comment type="caution">
    <text evidence="1">The sequence shown here is derived from an EMBL/GenBank/DDBJ whole genome shotgun (WGS) entry which is preliminary data.</text>
</comment>
<protein>
    <submittedName>
        <fullName evidence="1">Uncharacterized protein</fullName>
    </submittedName>
</protein>
<reference evidence="1 2" key="1">
    <citation type="submission" date="2016-03" db="EMBL/GenBank/DDBJ databases">
        <title>Choanephora cucurbitarum.</title>
        <authorList>
            <person name="Min B."/>
            <person name="Park H."/>
            <person name="Park J.-H."/>
            <person name="Shin H.-D."/>
            <person name="Choi I.-G."/>
        </authorList>
    </citation>
    <scope>NUCLEOTIDE SEQUENCE [LARGE SCALE GENOMIC DNA]</scope>
    <source>
        <strain evidence="1 2">KUS-F28377</strain>
    </source>
</reference>
<sequence>MFYPLPWRFINLMILHEPLYSNSRYTLTEDKMAIEVTPTLIGTQKQQLPRPIRIHCGHGDLLLTRQTPLAIYSVCLLHRMSSEYQ</sequence>
<keyword evidence="2" id="KW-1185">Reference proteome</keyword>